<dbReference type="CAZy" id="GH77">
    <property type="family name" value="Glycoside Hydrolase Family 77"/>
</dbReference>
<dbReference type="Pfam" id="PF02446">
    <property type="entry name" value="Glyco_hydro_77"/>
    <property type="match status" value="1"/>
</dbReference>
<evidence type="ECO:0000256" key="6">
    <source>
        <dbReference type="ARBA" id="ARBA00023277"/>
    </source>
</evidence>
<keyword evidence="4 9" id="KW-0328">Glycosyltransferase</keyword>
<name>Q5V0X8_HALMA</name>
<evidence type="ECO:0000256" key="8">
    <source>
        <dbReference type="ARBA" id="ARBA00031501"/>
    </source>
</evidence>
<protein>
    <recommendedName>
        <fullName evidence="3">4-alpha-glucanotransferase</fullName>
        <ecNumber evidence="3">2.4.1.25</ecNumber>
    </recommendedName>
    <alternativeName>
        <fullName evidence="7">Amylomaltase</fullName>
    </alternativeName>
    <alternativeName>
        <fullName evidence="8">Disproportionating enzyme</fullName>
    </alternativeName>
</protein>
<evidence type="ECO:0000256" key="7">
    <source>
        <dbReference type="ARBA" id="ARBA00031423"/>
    </source>
</evidence>
<dbReference type="KEGG" id="hma:rrnAC1957"/>
<dbReference type="Gene3D" id="3.20.20.80">
    <property type="entry name" value="Glycosidases"/>
    <property type="match status" value="1"/>
</dbReference>
<dbReference type="PATRIC" id="fig|272569.17.peg.2613"/>
<reference evidence="9 10" key="1">
    <citation type="journal article" date="2004" name="Genome Res.">
        <title>Genome sequence of Haloarcula marismortui: a halophilic archaeon from the Dead Sea.</title>
        <authorList>
            <person name="Baliga N.S."/>
            <person name="Bonneau R."/>
            <person name="Facciotti M.T."/>
            <person name="Pan M."/>
            <person name="Glusman G."/>
            <person name="Deutsch E.W."/>
            <person name="Shannon P."/>
            <person name="Chiu Y."/>
            <person name="Weng R.S."/>
            <person name="Gan R.R."/>
            <person name="Hung P."/>
            <person name="Date S.V."/>
            <person name="Marcotte E."/>
            <person name="Hood L."/>
            <person name="Ng W.V."/>
        </authorList>
    </citation>
    <scope>NUCLEOTIDE SEQUENCE [LARGE SCALE GENOMIC DNA]</scope>
    <source>
        <strain evidence="10">ATCC 43049 / DSM 3752 / JCM 8966 / VKM B-1809</strain>
    </source>
</reference>
<evidence type="ECO:0000256" key="2">
    <source>
        <dbReference type="ARBA" id="ARBA00005684"/>
    </source>
</evidence>
<dbReference type="InterPro" id="IPR017853">
    <property type="entry name" value="GH"/>
</dbReference>
<dbReference type="SUPFAM" id="SSF51445">
    <property type="entry name" value="(Trans)glycosidases"/>
    <property type="match status" value="1"/>
</dbReference>
<dbReference type="eggNOG" id="arCOG04681">
    <property type="taxonomic scope" value="Archaea"/>
</dbReference>
<dbReference type="PaxDb" id="272569-rrnAC1957"/>
<dbReference type="EMBL" id="AY596297">
    <property type="protein sequence ID" value="AAV46825.1"/>
    <property type="molecule type" value="Genomic_DNA"/>
</dbReference>
<dbReference type="InterPro" id="IPR003385">
    <property type="entry name" value="Glyco_hydro_77"/>
</dbReference>
<dbReference type="GO" id="GO:0004134">
    <property type="term" value="F:4-alpha-glucanotransferase activity"/>
    <property type="evidence" value="ECO:0007669"/>
    <property type="project" value="UniProtKB-EC"/>
</dbReference>
<organism evidence="9 10">
    <name type="scientific">Haloarcula marismortui (strain ATCC 43049 / DSM 3752 / JCM 8966 / VKM B-1809)</name>
    <name type="common">Halobacterium marismortui</name>
    <dbReference type="NCBI Taxonomy" id="272569"/>
    <lineage>
        <taxon>Archaea</taxon>
        <taxon>Methanobacteriati</taxon>
        <taxon>Methanobacteriota</taxon>
        <taxon>Stenosarchaea group</taxon>
        <taxon>Halobacteria</taxon>
        <taxon>Halobacteriales</taxon>
        <taxon>Haloarculaceae</taxon>
        <taxon>Haloarcula</taxon>
    </lineage>
</organism>
<keyword evidence="10" id="KW-1185">Reference proteome</keyword>
<dbReference type="STRING" id="272569.rrnAC1957"/>
<dbReference type="PANTHER" id="PTHR32438">
    <property type="entry name" value="4-ALPHA-GLUCANOTRANSFERASE DPE1, CHLOROPLASTIC/AMYLOPLASTIC"/>
    <property type="match status" value="1"/>
</dbReference>
<dbReference type="AlphaFoldDB" id="Q5V0X8"/>
<evidence type="ECO:0000313" key="10">
    <source>
        <dbReference type="Proteomes" id="UP000001169"/>
    </source>
</evidence>
<evidence type="ECO:0000256" key="1">
    <source>
        <dbReference type="ARBA" id="ARBA00000439"/>
    </source>
</evidence>
<sequence>MDTIYMFAYPRRRVLTRIRRRSLLTGRSSPLALPRAAHFVRAPRPEKPRPLKCLSGQQVRMQFERQSGVFLHLTSLPGPHGIGDLGAGARAFVDFLDRADQSLWQFCPLGPTASIHGNSPYQSSSAFAGNPLLIDLRDLTDRGYLTEADTEPPDDFSGQQVNYDRVTEFKEARLRDAYAAFEESASDADQQSFTKFCEREAGWLDDYALFTALKAEFDDAGWMDWPDDIRTREPAAMERYQDDLADDIRYHKFVQWCFDSQWQALADYAAERDIGLVGDLPIYVGLDSADVWAYPEVFRLDDDHHPAEVAGVPPNPGDDGQRWGNPVYDWDALRANDYGWWVDRFERLFDLVDIARIDHFKGFDEFWSIPAEADDPAAGQWRDGPGAHFFETVRDRLGELPFFVEDLGFLDESIVALRDEFGFPGMRVPQYADWCEEGHMYQPMHYPESAVGYTSTHDTDTIVGYYRDLADRQRDCLHYNLGTDGDEINWDLIEAVWNSNAIVAMTTMQDLLGLGSDTRFNVPGTATGNWQWRVTDTALDADIAERLRRVTDRTIR</sequence>
<comment type="similarity">
    <text evidence="2">Belongs to the disproportionating enzyme family.</text>
</comment>
<evidence type="ECO:0000256" key="4">
    <source>
        <dbReference type="ARBA" id="ARBA00022676"/>
    </source>
</evidence>
<comment type="catalytic activity">
    <reaction evidence="1">
        <text>Transfers a segment of a (1-&gt;4)-alpha-D-glucan to a new position in an acceptor, which may be glucose or a (1-&gt;4)-alpha-D-glucan.</text>
        <dbReference type="EC" id="2.4.1.25"/>
    </reaction>
</comment>
<dbReference type="EC" id="2.4.1.25" evidence="3"/>
<keyword evidence="5 9" id="KW-0808">Transferase</keyword>
<evidence type="ECO:0000313" key="9">
    <source>
        <dbReference type="EMBL" id="AAV46825.1"/>
    </source>
</evidence>
<dbReference type="EnsemblBacteria" id="AAV46825">
    <property type="protein sequence ID" value="AAV46825"/>
    <property type="gene ID" value="rrnAC1957"/>
</dbReference>
<accession>Q5V0X8</accession>
<dbReference type="GO" id="GO:0005975">
    <property type="term" value="P:carbohydrate metabolic process"/>
    <property type="evidence" value="ECO:0007669"/>
    <property type="project" value="InterPro"/>
</dbReference>
<proteinExistence type="inferred from homology"/>
<dbReference type="PANTHER" id="PTHR32438:SF5">
    <property type="entry name" value="4-ALPHA-GLUCANOTRANSFERASE DPE1, CHLOROPLASTIC_AMYLOPLASTIC"/>
    <property type="match status" value="1"/>
</dbReference>
<evidence type="ECO:0000256" key="5">
    <source>
        <dbReference type="ARBA" id="ARBA00022679"/>
    </source>
</evidence>
<dbReference type="NCBIfam" id="TIGR00217">
    <property type="entry name" value="malQ"/>
    <property type="match status" value="1"/>
</dbReference>
<dbReference type="NCBIfam" id="NF011080">
    <property type="entry name" value="PRK14508.1-3"/>
    <property type="match status" value="1"/>
</dbReference>
<evidence type="ECO:0000256" key="3">
    <source>
        <dbReference type="ARBA" id="ARBA00012560"/>
    </source>
</evidence>
<gene>
    <name evidence="9" type="primary">malQ</name>
    <name evidence="9" type="ordered locus">rrnAC1957</name>
</gene>
<keyword evidence="6" id="KW-0119">Carbohydrate metabolism</keyword>
<dbReference type="Proteomes" id="UP000001169">
    <property type="component" value="Chromosome I"/>
</dbReference>
<dbReference type="HOGENOM" id="CLU_014132_1_0_2"/>